<dbReference type="GO" id="GO:0005524">
    <property type="term" value="F:ATP binding"/>
    <property type="evidence" value="ECO:0007669"/>
    <property type="project" value="InterPro"/>
</dbReference>
<dbReference type="AlphaFoldDB" id="A0A2S0MTW9"/>
<protein>
    <recommendedName>
        <fullName evidence="2">Peptidase C39 domain-containing protein</fullName>
    </recommendedName>
</protein>
<feature type="transmembrane region" description="Helical" evidence="1">
    <location>
        <begin position="361"/>
        <end position="388"/>
    </location>
</feature>
<name>A0A2S0MTW9_9RHOB</name>
<keyword evidence="1" id="KW-0472">Membrane</keyword>
<evidence type="ECO:0000259" key="2">
    <source>
        <dbReference type="PROSITE" id="PS50990"/>
    </source>
</evidence>
<dbReference type="GO" id="GO:0008233">
    <property type="term" value="F:peptidase activity"/>
    <property type="evidence" value="ECO:0007669"/>
    <property type="project" value="InterPro"/>
</dbReference>
<organism evidence="3 4">
    <name type="scientific">Pukyongiella litopenaei</name>
    <dbReference type="NCBI Taxonomy" id="2605946"/>
    <lineage>
        <taxon>Bacteria</taxon>
        <taxon>Pseudomonadati</taxon>
        <taxon>Pseudomonadota</taxon>
        <taxon>Alphaproteobacteria</taxon>
        <taxon>Rhodobacterales</taxon>
        <taxon>Paracoccaceae</taxon>
        <taxon>Pukyongiella</taxon>
    </lineage>
</organism>
<dbReference type="PROSITE" id="PS50990">
    <property type="entry name" value="PEPTIDASE_C39"/>
    <property type="match status" value="1"/>
</dbReference>
<dbReference type="InterPro" id="IPR005074">
    <property type="entry name" value="Peptidase_C39"/>
</dbReference>
<gene>
    <name evidence="3" type="ORF">C6Y53_17565</name>
</gene>
<dbReference type="Pfam" id="PF03412">
    <property type="entry name" value="Peptidase_C39"/>
    <property type="match status" value="1"/>
</dbReference>
<dbReference type="EMBL" id="CP027665">
    <property type="protein sequence ID" value="AVO39325.1"/>
    <property type="molecule type" value="Genomic_DNA"/>
</dbReference>
<dbReference type="RefSeq" id="WP_106473630.1">
    <property type="nucleotide sequence ID" value="NZ_CP027665.1"/>
</dbReference>
<dbReference type="GO" id="GO:0006508">
    <property type="term" value="P:proteolysis"/>
    <property type="evidence" value="ECO:0007669"/>
    <property type="project" value="InterPro"/>
</dbReference>
<feature type="transmembrane region" description="Helical" evidence="1">
    <location>
        <begin position="199"/>
        <end position="219"/>
    </location>
</feature>
<evidence type="ECO:0000313" key="3">
    <source>
        <dbReference type="EMBL" id="AVO39325.1"/>
    </source>
</evidence>
<dbReference type="Proteomes" id="UP000237655">
    <property type="component" value="Chromosome"/>
</dbReference>
<feature type="transmembrane region" description="Helical" evidence="1">
    <location>
        <begin position="288"/>
        <end position="314"/>
    </location>
</feature>
<keyword evidence="4" id="KW-1185">Reference proteome</keyword>
<evidence type="ECO:0000313" key="4">
    <source>
        <dbReference type="Proteomes" id="UP000237655"/>
    </source>
</evidence>
<keyword evidence="1" id="KW-1133">Transmembrane helix</keyword>
<dbReference type="GO" id="GO:0016020">
    <property type="term" value="C:membrane"/>
    <property type="evidence" value="ECO:0007669"/>
    <property type="project" value="InterPro"/>
</dbReference>
<sequence>MLQSSRFWIAALTGLLRNRRHFIRQTGQSDCGVACALTLLNLLGRPADPVSAVEDLDADRDGSSLEELRRFFADRQGMPAQALAAPADHLHELTGHAILHMDQQHYVLLLGQGKPGVLVFDPAMGPVFYPRADFAALYSGHALQVDRAPGAAATLRPRRRREAAPPALFVTGIAGRLLECALLLCVVAVLFLVLNQSSFASLLGAFGLIAACGGLLLLARQVRFEGEDALARARQGRLWRGLMRTVLHGRDLNGFRGSRERDVAGALKRGLGVTVPTRAQLPAALGGFVVMPALLCLLHPAVAVLHLALLGAALAAAQIDTVQVCRRSVRPGIGRYTPLKQGHAWLGFLGSHEILGEFAKWAVIGFAGFAVLLSALPPVALMFWILAAMQLVPLDFRRAAQLAPALGQRDPVSALTGAEVPLRRQRLVGPVDLSVTRKDGLIRIEGIRPLTRSLEQPDLTVREQRLIMADVVRHTLENLPGGEGAGMGAGSGTGTGTVRVFGPGQEASRADYEQLLLARESAPGQTLPMPADTIEAGLTDPVLRNLQSCAPDDLPVFWDFRGRLRPSDLRARLGAAGMARAAHLNMTVLTLVEAGR</sequence>
<accession>A0A2S0MTW9</accession>
<feature type="transmembrane region" description="Helical" evidence="1">
    <location>
        <begin position="167"/>
        <end position="193"/>
    </location>
</feature>
<keyword evidence="1" id="KW-0812">Transmembrane</keyword>
<evidence type="ECO:0000256" key="1">
    <source>
        <dbReference type="SAM" id="Phobius"/>
    </source>
</evidence>
<dbReference type="Gene3D" id="3.90.70.10">
    <property type="entry name" value="Cysteine proteinases"/>
    <property type="match status" value="1"/>
</dbReference>
<reference evidence="4" key="1">
    <citation type="submission" date="2018-03" db="EMBL/GenBank/DDBJ databases">
        <title>Genomic analysis of the strain SH-1 isolated from shrimp intestine.</title>
        <authorList>
            <person name="Kim Y.-S."/>
            <person name="Kim S.-E."/>
            <person name="Kim K.-H."/>
        </authorList>
    </citation>
    <scope>NUCLEOTIDE SEQUENCE [LARGE SCALE GENOMIC DNA]</scope>
    <source>
        <strain evidence="4">SH-1</strain>
    </source>
</reference>
<feature type="domain" description="Peptidase C39" evidence="2">
    <location>
        <begin position="25"/>
        <end position="145"/>
    </location>
</feature>
<proteinExistence type="predicted"/>
<dbReference type="KEGG" id="thas:C6Y53_17565"/>